<name>A0ABC8UUD5_9AQUA</name>
<dbReference type="EMBL" id="CAUOFW020009057">
    <property type="protein sequence ID" value="CAK9184634.1"/>
    <property type="molecule type" value="Genomic_DNA"/>
</dbReference>
<dbReference type="Gene3D" id="3.80.10.10">
    <property type="entry name" value="Ribonuclease Inhibitor"/>
    <property type="match status" value="1"/>
</dbReference>
<comment type="caution">
    <text evidence="2">The sequence shown here is derived from an EMBL/GenBank/DDBJ whole genome shotgun (WGS) entry which is preliminary data.</text>
</comment>
<evidence type="ECO:0000259" key="1">
    <source>
        <dbReference type="Pfam" id="PF24758"/>
    </source>
</evidence>
<dbReference type="AlphaFoldDB" id="A0ABC8UUD5"/>
<proteinExistence type="predicted"/>
<sequence length="360" mass="41441">MQVRENPFAGIQLPTRRNLTSRLSLYHFPLLSLIFVTHNGSLQDVVRTSILSREWRYKWVTIPNIVFDFQLPFDLQGTLKFKTTVYQVLLLHTGPTVKFTLGISGFSSCPDINHWILFLSKNNVQEFTLTISLGTAHVLPSHLFTFLQLRRLHLSNCVLEPPPTFKGLSRLVGLELVNVTVVPERFAWLISNSPQLEQLECVGITEFDYLEIDCPRLKIFTFCGIFKSICFKHTPLEEISLRCLFRLLNYSHEEGKTSDVIMFSNCQPVIEKLELDGKLLELLGVDNVLKRLPCILGHLKFMDLSSVRFGKIEEISCALCLIRSSPNLQELKILLRKCLHLSLECSRKWTFSSWSFSRFC</sequence>
<accession>A0ABC8UUD5</accession>
<evidence type="ECO:0000313" key="3">
    <source>
        <dbReference type="Proteomes" id="UP001642360"/>
    </source>
</evidence>
<reference evidence="2 3" key="1">
    <citation type="submission" date="2024-02" db="EMBL/GenBank/DDBJ databases">
        <authorList>
            <person name="Vignale AGUSTIN F."/>
            <person name="Sosa J E."/>
            <person name="Modenutti C."/>
        </authorList>
    </citation>
    <scope>NUCLEOTIDE SEQUENCE [LARGE SCALE GENOMIC DNA]</scope>
</reference>
<gene>
    <name evidence="2" type="ORF">ILEXP_LOCUS54989</name>
</gene>
<organism evidence="2 3">
    <name type="scientific">Ilex paraguariensis</name>
    <name type="common">yerba mate</name>
    <dbReference type="NCBI Taxonomy" id="185542"/>
    <lineage>
        <taxon>Eukaryota</taxon>
        <taxon>Viridiplantae</taxon>
        <taxon>Streptophyta</taxon>
        <taxon>Embryophyta</taxon>
        <taxon>Tracheophyta</taxon>
        <taxon>Spermatophyta</taxon>
        <taxon>Magnoliopsida</taxon>
        <taxon>eudicotyledons</taxon>
        <taxon>Gunneridae</taxon>
        <taxon>Pentapetalae</taxon>
        <taxon>asterids</taxon>
        <taxon>campanulids</taxon>
        <taxon>Aquifoliales</taxon>
        <taxon>Aquifoliaceae</taxon>
        <taxon>Ilex</taxon>
    </lineage>
</organism>
<protein>
    <recommendedName>
        <fullName evidence="1">F-box/LRR-repeat protein 15/At3g58940/PEG3-like LRR domain-containing protein</fullName>
    </recommendedName>
</protein>
<evidence type="ECO:0000313" key="2">
    <source>
        <dbReference type="EMBL" id="CAK9184634.1"/>
    </source>
</evidence>
<dbReference type="Proteomes" id="UP001642360">
    <property type="component" value="Unassembled WGS sequence"/>
</dbReference>
<dbReference type="PANTHER" id="PTHR31639:SF312">
    <property type="entry name" value="CYCLIN-LIKE F-BOX"/>
    <property type="match status" value="1"/>
</dbReference>
<dbReference type="InterPro" id="IPR032675">
    <property type="entry name" value="LRR_dom_sf"/>
</dbReference>
<dbReference type="InterPro" id="IPR055411">
    <property type="entry name" value="LRR_FXL15/At3g58940/PEG3-like"/>
</dbReference>
<dbReference type="PANTHER" id="PTHR31639">
    <property type="entry name" value="F-BOX PROTEIN-LIKE"/>
    <property type="match status" value="1"/>
</dbReference>
<feature type="domain" description="F-box/LRR-repeat protein 15/At3g58940/PEG3-like LRR" evidence="1">
    <location>
        <begin position="113"/>
        <end position="333"/>
    </location>
</feature>
<dbReference type="SUPFAM" id="SSF52047">
    <property type="entry name" value="RNI-like"/>
    <property type="match status" value="1"/>
</dbReference>
<keyword evidence="3" id="KW-1185">Reference proteome</keyword>
<dbReference type="Pfam" id="PF24758">
    <property type="entry name" value="LRR_At5g56370"/>
    <property type="match status" value="1"/>
</dbReference>